<sequence>MSGLPMDLARANTGLPALKRQFPHLEEDALALFLETAEGACLSNESLAALMEMEKDVAAGKEDQFGHLPTRGCKVQRNEASTLEVLFEGGDSPPHVGTVLHISGLERPDTKAPWAGIVLPTGEVLALQVCQDGPTSFLLEDFGMHELRLCTGSAVERSWFMVSSPLGEYGEALDLFNDAYDWVWDGSWNNELEESVLNLLVALDDAFQPSASGGVSISDMVKSSLASPKQRIQKYLSKAIESQDPLSLGRAVGSLRAMTLVQSLYDTFTNEGMQGNQFYQTIIAFETERLKASSSGKQEQLNRALRRMVLAADAHVADLYSYGRGQDFIQRWSGGLRSEIWAMLEGQAPMHPMPFQQMRGGGGGYVADMLASIMSSGASSGAQLARAETTEAMTSLAPEESFAVAQSKMKRWCESLVDEQISIGHPMSPFELKIGDADRVLATLHSTLSLGLGYVSSTPGEVFESARLVALLDRVRASLPLHAQQDFLREKKRKERLKDVCRVLRAARKKGYRLSLSVNTDFKGALQALREHHEDNWVGPALEAVWDLMLERKRVFAFELWLHEADKPKQLVAADFGHAHTFGRAYYVATRFFDRTHRTLQPGFLLAYAEAECLRRAGFELWDLGGADHSPMMQYKPQVALEMHRSEFLLRLLEISRAEFAAAEEDQAQNLSRAESLMKPMTDLGAAPPPCGERVPQGVFFEDIQEEDLWGAVALKSHDQPKAKGEKNKSKKPQGKAAAKETQAVQVQESVYTPPPRPKSEQPSDKDDAKRLFLSAYQQFLAEGLSETEAAAKALKSIRG</sequence>
<dbReference type="Proteomes" id="UP001642484">
    <property type="component" value="Unassembled WGS sequence"/>
</dbReference>
<dbReference type="PANTHER" id="PTHR30098:SF2">
    <property type="entry name" value="LEUCYL_PHENYLALANYL-TRNA--PROTEIN TRANSFERASE"/>
    <property type="match status" value="1"/>
</dbReference>
<feature type="compositionally biased region" description="Basic and acidic residues" evidence="1">
    <location>
        <begin position="717"/>
        <end position="728"/>
    </location>
</feature>
<dbReference type="PANTHER" id="PTHR30098">
    <property type="entry name" value="LEUCYL/PHENYLALANYL-TRNA--PROTEIN TRANSFERASE"/>
    <property type="match status" value="1"/>
</dbReference>
<organism evidence="2 3">
    <name type="scientific">Durusdinium trenchii</name>
    <dbReference type="NCBI Taxonomy" id="1381693"/>
    <lineage>
        <taxon>Eukaryota</taxon>
        <taxon>Sar</taxon>
        <taxon>Alveolata</taxon>
        <taxon>Dinophyceae</taxon>
        <taxon>Suessiales</taxon>
        <taxon>Symbiodiniaceae</taxon>
        <taxon>Durusdinium</taxon>
    </lineage>
</organism>
<evidence type="ECO:0000313" key="3">
    <source>
        <dbReference type="Proteomes" id="UP001642484"/>
    </source>
</evidence>
<reference evidence="2 3" key="1">
    <citation type="submission" date="2024-02" db="EMBL/GenBank/DDBJ databases">
        <authorList>
            <person name="Chen Y."/>
            <person name="Shah S."/>
            <person name="Dougan E. K."/>
            <person name="Thang M."/>
            <person name="Chan C."/>
        </authorList>
    </citation>
    <scope>NUCLEOTIDE SEQUENCE [LARGE SCALE GENOMIC DNA]</scope>
</reference>
<evidence type="ECO:0000313" key="2">
    <source>
        <dbReference type="EMBL" id="CAK9069388.1"/>
    </source>
</evidence>
<keyword evidence="3" id="KW-1185">Reference proteome</keyword>
<comment type="caution">
    <text evidence="2">The sequence shown here is derived from an EMBL/GenBank/DDBJ whole genome shotgun (WGS) entry which is preliminary data.</text>
</comment>
<dbReference type="InterPro" id="IPR004616">
    <property type="entry name" value="Leu/Phe-tRNA_Trfase"/>
</dbReference>
<gene>
    <name evidence="2" type="ORF">CCMP2556_LOCUS34123</name>
</gene>
<dbReference type="InterPro" id="IPR042203">
    <property type="entry name" value="Leu/Phe-tRNA_Trfase_C"/>
</dbReference>
<feature type="compositionally biased region" description="Basic and acidic residues" evidence="1">
    <location>
        <begin position="758"/>
        <end position="771"/>
    </location>
</feature>
<protein>
    <submittedName>
        <fullName evidence="2">Uncharacterized protein</fullName>
    </submittedName>
</protein>
<proteinExistence type="predicted"/>
<evidence type="ECO:0000256" key="1">
    <source>
        <dbReference type="SAM" id="MobiDB-lite"/>
    </source>
</evidence>
<feature type="region of interest" description="Disordered" evidence="1">
    <location>
        <begin position="717"/>
        <end position="771"/>
    </location>
</feature>
<dbReference type="EMBL" id="CAXAMN010022439">
    <property type="protein sequence ID" value="CAK9069388.1"/>
    <property type="molecule type" value="Genomic_DNA"/>
</dbReference>
<accession>A0ABP0P018</accession>
<dbReference type="Gene3D" id="3.40.630.70">
    <property type="entry name" value="Leucyl/phenylalanyl-tRNA-protein transferase, C-terminal domain"/>
    <property type="match status" value="1"/>
</dbReference>
<name>A0ABP0P018_9DINO</name>